<dbReference type="RefSeq" id="WP_235119025.1">
    <property type="nucleotide sequence ID" value="NZ_CP090978.1"/>
</dbReference>
<evidence type="ECO:0000256" key="2">
    <source>
        <dbReference type="ARBA" id="ARBA00023315"/>
    </source>
</evidence>
<comment type="similarity">
    <text evidence="3">Belongs to the acetyltransferase family. RimJ subfamily.</text>
</comment>
<keyword evidence="6" id="KW-1185">Reference proteome</keyword>
<dbReference type="InterPro" id="IPR051531">
    <property type="entry name" value="N-acetyltransferase"/>
</dbReference>
<evidence type="ECO:0000313" key="6">
    <source>
        <dbReference type="Proteomes" id="UP001649230"/>
    </source>
</evidence>
<dbReference type="EMBL" id="CP090978">
    <property type="protein sequence ID" value="UJF32680.1"/>
    <property type="molecule type" value="Genomic_DNA"/>
</dbReference>
<dbReference type="InterPro" id="IPR016181">
    <property type="entry name" value="Acyl_CoA_acyltransferase"/>
</dbReference>
<evidence type="ECO:0000256" key="3">
    <source>
        <dbReference type="ARBA" id="ARBA00038502"/>
    </source>
</evidence>
<dbReference type="Gene3D" id="3.40.630.30">
    <property type="match status" value="1"/>
</dbReference>
<proteinExistence type="inferred from homology"/>
<dbReference type="PROSITE" id="PS51186">
    <property type="entry name" value="GNAT"/>
    <property type="match status" value="1"/>
</dbReference>
<dbReference type="Pfam" id="PF13302">
    <property type="entry name" value="Acetyltransf_3"/>
    <property type="match status" value="1"/>
</dbReference>
<accession>A0ABY3SHT3</accession>
<protein>
    <submittedName>
        <fullName evidence="5">GNAT family N-acetyltransferase</fullName>
    </submittedName>
</protein>
<dbReference type="PANTHER" id="PTHR43792">
    <property type="entry name" value="GNAT FAMILY, PUTATIVE (AFU_ORTHOLOGUE AFUA_3G00765)-RELATED-RELATED"/>
    <property type="match status" value="1"/>
</dbReference>
<feature type="domain" description="N-acetyltransferase" evidence="4">
    <location>
        <begin position="6"/>
        <end position="176"/>
    </location>
</feature>
<sequence length="182" mass="21095">MEHKRVYLRQLHEQDADELLQLRIRNRDYFQAFEPIRSDAHYTLEGQRSDIQQAAQAFEQGQSYIFGIFLEESHTLVGRIALTAVARGPFQNASLGYYLDQAHQGQGYMAEAVSQCVRYAFETAGLHRIQAGVMPNNEPSIRVLQRCGFRYEGLAKRYLQIHGKWEDHQLYALTVEDGWQRS</sequence>
<dbReference type="Proteomes" id="UP001649230">
    <property type="component" value="Chromosome"/>
</dbReference>
<reference evidence="5 6" key="1">
    <citation type="journal article" date="2024" name="Int. J. Syst. Evol. Microbiol.">
        <title>Paenibacillus hexagrammi sp. nov., a novel bacterium isolated from the gut content of Hexagrammos agrammus.</title>
        <authorList>
            <person name="Jung H.K."/>
            <person name="Kim D.G."/>
            <person name="Zin H."/>
            <person name="Park J."/>
            <person name="Jung H."/>
            <person name="Kim Y.O."/>
            <person name="Kong H.J."/>
            <person name="Kim J.W."/>
            <person name="Kim Y.S."/>
        </authorList>
    </citation>
    <scope>NUCLEOTIDE SEQUENCE [LARGE SCALE GENOMIC DNA]</scope>
    <source>
        <strain evidence="5 6">YPD9-1</strain>
    </source>
</reference>
<dbReference type="PANTHER" id="PTHR43792:SF8">
    <property type="entry name" value="[RIBOSOMAL PROTEIN US5]-ALANINE N-ACETYLTRANSFERASE"/>
    <property type="match status" value="1"/>
</dbReference>
<organism evidence="5 6">
    <name type="scientific">Paenibacillus hexagrammi</name>
    <dbReference type="NCBI Taxonomy" id="2908839"/>
    <lineage>
        <taxon>Bacteria</taxon>
        <taxon>Bacillati</taxon>
        <taxon>Bacillota</taxon>
        <taxon>Bacilli</taxon>
        <taxon>Bacillales</taxon>
        <taxon>Paenibacillaceae</taxon>
        <taxon>Paenibacillus</taxon>
    </lineage>
</organism>
<keyword evidence="1" id="KW-0808">Transferase</keyword>
<evidence type="ECO:0000259" key="4">
    <source>
        <dbReference type="PROSITE" id="PS51186"/>
    </source>
</evidence>
<name>A0ABY3SHT3_9BACL</name>
<keyword evidence="2" id="KW-0012">Acyltransferase</keyword>
<dbReference type="SUPFAM" id="SSF55729">
    <property type="entry name" value="Acyl-CoA N-acyltransferases (Nat)"/>
    <property type="match status" value="1"/>
</dbReference>
<evidence type="ECO:0000313" key="5">
    <source>
        <dbReference type="EMBL" id="UJF32680.1"/>
    </source>
</evidence>
<dbReference type="InterPro" id="IPR000182">
    <property type="entry name" value="GNAT_dom"/>
</dbReference>
<gene>
    <name evidence="5" type="ORF">L0M14_24145</name>
</gene>
<evidence type="ECO:0000256" key="1">
    <source>
        <dbReference type="ARBA" id="ARBA00022679"/>
    </source>
</evidence>